<comment type="catalytic activity">
    <reaction evidence="1">
        <text>Hydrolysis of terminal non-reducing N-acetyl-D-hexosamine residues in N-acetyl-beta-D-hexosaminides.</text>
        <dbReference type="EC" id="3.2.1.52"/>
    </reaction>
</comment>
<dbReference type="InterPro" id="IPR017853">
    <property type="entry name" value="GH"/>
</dbReference>
<dbReference type="KEGG" id="orp:MOP44_03590"/>
<evidence type="ECO:0000313" key="7">
    <source>
        <dbReference type="EMBL" id="UWZ85032.1"/>
    </source>
</evidence>
<dbReference type="GO" id="GO:0016020">
    <property type="term" value="C:membrane"/>
    <property type="evidence" value="ECO:0007669"/>
    <property type="project" value="TreeGrafter"/>
</dbReference>
<dbReference type="InterPro" id="IPR025705">
    <property type="entry name" value="Beta_hexosaminidase_sua/sub"/>
</dbReference>
<dbReference type="EC" id="3.2.1.52" evidence="3"/>
<dbReference type="InterPro" id="IPR006311">
    <property type="entry name" value="TAT_signal"/>
</dbReference>
<proteinExistence type="inferred from homology"/>
<dbReference type="Proteomes" id="UP001059380">
    <property type="component" value="Chromosome"/>
</dbReference>
<reference evidence="7" key="1">
    <citation type="submission" date="2021-04" db="EMBL/GenBank/DDBJ databases">
        <title>Phylogenetic analysis of Acidobacteriaceae.</title>
        <authorList>
            <person name="Qiu L."/>
            <person name="Zhang Q."/>
        </authorList>
    </citation>
    <scope>NUCLEOTIDE SEQUENCE</scope>
    <source>
        <strain evidence="7">DSM 25168</strain>
    </source>
</reference>
<dbReference type="SUPFAM" id="SSF51445">
    <property type="entry name" value="(Trans)glycosidases"/>
    <property type="match status" value="1"/>
</dbReference>
<protein>
    <recommendedName>
        <fullName evidence="3">beta-N-acetylhexosaminidase</fullName>
        <ecNumber evidence="3">3.2.1.52</ecNumber>
    </recommendedName>
</protein>
<evidence type="ECO:0000256" key="4">
    <source>
        <dbReference type="ARBA" id="ARBA00022801"/>
    </source>
</evidence>
<evidence type="ECO:0000259" key="6">
    <source>
        <dbReference type="Pfam" id="PF00728"/>
    </source>
</evidence>
<gene>
    <name evidence="7" type="ORF">MOP44_03590</name>
</gene>
<dbReference type="PRINTS" id="PR00738">
    <property type="entry name" value="GLHYDRLASE20"/>
</dbReference>
<dbReference type="Pfam" id="PF00728">
    <property type="entry name" value="Glyco_hydro_20"/>
    <property type="match status" value="1"/>
</dbReference>
<keyword evidence="8" id="KW-1185">Reference proteome</keyword>
<comment type="similarity">
    <text evidence="2">Belongs to the glycosyl hydrolase 20 family.</text>
</comment>
<evidence type="ECO:0000256" key="3">
    <source>
        <dbReference type="ARBA" id="ARBA00012663"/>
    </source>
</evidence>
<organism evidence="7 8">
    <name type="scientific">Occallatibacter riparius</name>
    <dbReference type="NCBI Taxonomy" id="1002689"/>
    <lineage>
        <taxon>Bacteria</taxon>
        <taxon>Pseudomonadati</taxon>
        <taxon>Acidobacteriota</taxon>
        <taxon>Terriglobia</taxon>
        <taxon>Terriglobales</taxon>
        <taxon>Acidobacteriaceae</taxon>
        <taxon>Occallatibacter</taxon>
    </lineage>
</organism>
<dbReference type="GO" id="GO:0005975">
    <property type="term" value="P:carbohydrate metabolic process"/>
    <property type="evidence" value="ECO:0007669"/>
    <property type="project" value="InterPro"/>
</dbReference>
<sequence length="559" mass="62173">MTVGSRTRRQFLQAAAALAAATSRTKMWAQPTRSSETKEKIRGLMVDAARVPENLAYYRRVLDFCSDWELNTLQFRLTDDQGTALRFASVPSLITHPHAFSPDELHALATYGRTRGVDLQPEIEAFGHTGYITRSPAYKHLLDDDPHGSAEFTGIIPVHPETPQLFEKLFREVASIFPSQYLHGGCDEVNWGGSALSRKALQTRTRADIWADWLNQLNKLAQSHGKTFIVWGDYVLGKQPDILPRLDKRIVIMDWNYWDTDPAPFRKSLDRVRANGSRGIGAPGLISYRWGPRPGTSQLGNIDAFADVYLASGNPASLGAVLTNWVPSRYIQNSLWDGFAYAAVAFNHGSATARASAFQRFVERHYGAQGNEHWSEAFKLLYDAAPLYGNSDSMPLKSRLPVPFSSEAELATALKTRIQPVNPFPHIRELLAQVQPAVKKNEADFAALQLSVRYLDALFDRESIIQKTAATSRLDHNSAQQLICSIADRDRALLDDLNKDWDTGRPSDSPAKLAPLYGMAPKDQLVFQWSRAAAFSAELAATPDRLLAILRSAGLPVKD</sequence>
<dbReference type="GO" id="GO:0030203">
    <property type="term" value="P:glycosaminoglycan metabolic process"/>
    <property type="evidence" value="ECO:0007669"/>
    <property type="project" value="TreeGrafter"/>
</dbReference>
<evidence type="ECO:0000256" key="5">
    <source>
        <dbReference type="PIRSR" id="PIRSR625705-1"/>
    </source>
</evidence>
<dbReference type="Gene3D" id="3.20.20.80">
    <property type="entry name" value="Glycosidases"/>
    <property type="match status" value="1"/>
</dbReference>
<dbReference type="PANTHER" id="PTHR22600:SF57">
    <property type="entry name" value="BETA-N-ACETYLHEXOSAMINIDASE"/>
    <property type="match status" value="1"/>
</dbReference>
<dbReference type="AlphaFoldDB" id="A0A9J7BQR8"/>
<evidence type="ECO:0000256" key="1">
    <source>
        <dbReference type="ARBA" id="ARBA00001231"/>
    </source>
</evidence>
<dbReference type="PROSITE" id="PS51318">
    <property type="entry name" value="TAT"/>
    <property type="match status" value="1"/>
</dbReference>
<dbReference type="PANTHER" id="PTHR22600">
    <property type="entry name" value="BETA-HEXOSAMINIDASE"/>
    <property type="match status" value="1"/>
</dbReference>
<dbReference type="GO" id="GO:0004563">
    <property type="term" value="F:beta-N-acetylhexosaminidase activity"/>
    <property type="evidence" value="ECO:0007669"/>
    <property type="project" value="UniProtKB-EC"/>
</dbReference>
<name>A0A9J7BQR8_9BACT</name>
<evidence type="ECO:0000313" key="8">
    <source>
        <dbReference type="Proteomes" id="UP001059380"/>
    </source>
</evidence>
<evidence type="ECO:0000256" key="2">
    <source>
        <dbReference type="ARBA" id="ARBA00006285"/>
    </source>
</evidence>
<feature type="domain" description="Glycoside hydrolase family 20 catalytic" evidence="6">
    <location>
        <begin position="42"/>
        <end position="259"/>
    </location>
</feature>
<accession>A0A9J7BQR8</accession>
<dbReference type="InterPro" id="IPR015883">
    <property type="entry name" value="Glyco_hydro_20_cat"/>
</dbReference>
<dbReference type="EMBL" id="CP093313">
    <property type="protein sequence ID" value="UWZ85032.1"/>
    <property type="molecule type" value="Genomic_DNA"/>
</dbReference>
<feature type="active site" description="Proton donor" evidence="5">
    <location>
        <position position="188"/>
    </location>
</feature>
<dbReference type="RefSeq" id="WP_260794540.1">
    <property type="nucleotide sequence ID" value="NZ_CP093313.1"/>
</dbReference>
<keyword evidence="4" id="KW-0378">Hydrolase</keyword>